<keyword evidence="2" id="KW-1185">Reference proteome</keyword>
<evidence type="ECO:0000313" key="1">
    <source>
        <dbReference type="EMBL" id="KZT07769.1"/>
    </source>
</evidence>
<gene>
    <name evidence="1" type="ORF">LAESUDRAFT_758332</name>
</gene>
<dbReference type="InParanoid" id="A0A165EU61"/>
<name>A0A165EU61_9APHY</name>
<accession>A0A165EU61</accession>
<proteinExistence type="predicted"/>
<organism evidence="1 2">
    <name type="scientific">Laetiporus sulphureus 93-53</name>
    <dbReference type="NCBI Taxonomy" id="1314785"/>
    <lineage>
        <taxon>Eukaryota</taxon>
        <taxon>Fungi</taxon>
        <taxon>Dikarya</taxon>
        <taxon>Basidiomycota</taxon>
        <taxon>Agaricomycotina</taxon>
        <taxon>Agaricomycetes</taxon>
        <taxon>Polyporales</taxon>
        <taxon>Laetiporus</taxon>
    </lineage>
</organism>
<dbReference type="OrthoDB" id="2804670at2759"/>
<dbReference type="AlphaFoldDB" id="A0A165EU61"/>
<evidence type="ECO:0008006" key="3">
    <source>
        <dbReference type="Google" id="ProtNLM"/>
    </source>
</evidence>
<dbReference type="GeneID" id="63829464"/>
<dbReference type="Proteomes" id="UP000076871">
    <property type="component" value="Unassembled WGS sequence"/>
</dbReference>
<protein>
    <recommendedName>
        <fullName evidence="3">F-box domain-containing protein</fullName>
    </recommendedName>
</protein>
<evidence type="ECO:0000313" key="2">
    <source>
        <dbReference type="Proteomes" id="UP000076871"/>
    </source>
</evidence>
<sequence>MSRGLAPPKTGIYVPVLAFPKREKDAYIVARWGDTIDISTWPTDVSPVFPDFTASFKRRTARRVKDRRAREIAMKAAAMGEGQVAAQANLSLHATAGERLTSAEIPTDVWENVIDHLWNGIDNLKACTLVCQAWYPRSRFHLLRQVRLFSDVDAKACAKMLKQKPTLAEGVRDLFIVGGKSLNERLPIPHLSTMAMMLARKLPKLEHLEIYKADWQPWTMHKNVVLHLSSFSSVTHLTLSDIAFPSVTAFGQLVCAFSCLLRLKCETLQFTHGRFNNATFSAWGDRVKTRELHLDGSDSAKDVIDYFISTGMGANVQRFFILDNTQSWPATYENIHRLSFQRLIDCAATSLVEFQIFLAEEYTPQSTAERANGTLSCANNTALKKLLCAMPIPTPYELKWICDFLSTMHAAELQQLSLVVDIRGSEAYFSVQDMLSACGPAEFSQIDAVLSSHRFKSLRQVEFQLWATRWAESIPDAKQWELRLAVCFPQLIKRGFLR</sequence>
<dbReference type="EMBL" id="KV427618">
    <property type="protein sequence ID" value="KZT07769.1"/>
    <property type="molecule type" value="Genomic_DNA"/>
</dbReference>
<reference evidence="1 2" key="1">
    <citation type="journal article" date="2016" name="Mol. Biol. Evol.">
        <title>Comparative Genomics of Early-Diverging Mushroom-Forming Fungi Provides Insights into the Origins of Lignocellulose Decay Capabilities.</title>
        <authorList>
            <person name="Nagy L.G."/>
            <person name="Riley R."/>
            <person name="Tritt A."/>
            <person name="Adam C."/>
            <person name="Daum C."/>
            <person name="Floudas D."/>
            <person name="Sun H."/>
            <person name="Yadav J.S."/>
            <person name="Pangilinan J."/>
            <person name="Larsson K.H."/>
            <person name="Matsuura K."/>
            <person name="Barry K."/>
            <person name="Labutti K."/>
            <person name="Kuo R."/>
            <person name="Ohm R.A."/>
            <person name="Bhattacharya S.S."/>
            <person name="Shirouzu T."/>
            <person name="Yoshinaga Y."/>
            <person name="Martin F.M."/>
            <person name="Grigoriev I.V."/>
            <person name="Hibbett D.S."/>
        </authorList>
    </citation>
    <scope>NUCLEOTIDE SEQUENCE [LARGE SCALE GENOMIC DNA]</scope>
    <source>
        <strain evidence="1 2">93-53</strain>
    </source>
</reference>
<dbReference type="RefSeq" id="XP_040765509.1">
    <property type="nucleotide sequence ID" value="XM_040912436.1"/>
</dbReference>